<evidence type="ECO:0000313" key="2">
    <source>
        <dbReference type="EMBL" id="RAL09036.1"/>
    </source>
</evidence>
<dbReference type="VEuPathDB" id="FungiDB:BO97DRAFT_352616"/>
<sequence>MTEQQQLQNPQATDNYPHQITGSGGPTATAPFLRDFSLVAEAAKRAQMSVMVRDLESVTL</sequence>
<feature type="region of interest" description="Disordered" evidence="1">
    <location>
        <begin position="1"/>
        <end position="28"/>
    </location>
</feature>
<feature type="compositionally biased region" description="Polar residues" evidence="1">
    <location>
        <begin position="1"/>
        <end position="21"/>
    </location>
</feature>
<organism evidence="2 3">
    <name type="scientific">Aspergillus homomorphus (strain CBS 101889)</name>
    <dbReference type="NCBI Taxonomy" id="1450537"/>
    <lineage>
        <taxon>Eukaryota</taxon>
        <taxon>Fungi</taxon>
        <taxon>Dikarya</taxon>
        <taxon>Ascomycota</taxon>
        <taxon>Pezizomycotina</taxon>
        <taxon>Eurotiomycetes</taxon>
        <taxon>Eurotiomycetidae</taxon>
        <taxon>Eurotiales</taxon>
        <taxon>Aspergillaceae</taxon>
        <taxon>Aspergillus</taxon>
        <taxon>Aspergillus subgen. Circumdati</taxon>
    </lineage>
</organism>
<accession>A0A395HN37</accession>
<dbReference type="GeneID" id="37196317"/>
<dbReference type="OrthoDB" id="4157208at2759"/>
<protein>
    <submittedName>
        <fullName evidence="2">Uncharacterized protein</fullName>
    </submittedName>
</protein>
<keyword evidence="3" id="KW-1185">Reference proteome</keyword>
<dbReference type="RefSeq" id="XP_025548190.1">
    <property type="nucleotide sequence ID" value="XM_025692028.1"/>
</dbReference>
<dbReference type="EMBL" id="KZ824307">
    <property type="protein sequence ID" value="RAL09036.1"/>
    <property type="molecule type" value="Genomic_DNA"/>
</dbReference>
<reference evidence="2 3" key="1">
    <citation type="submission" date="2018-02" db="EMBL/GenBank/DDBJ databases">
        <title>The genomes of Aspergillus section Nigri reveals drivers in fungal speciation.</title>
        <authorList>
            <consortium name="DOE Joint Genome Institute"/>
            <person name="Vesth T.C."/>
            <person name="Nybo J."/>
            <person name="Theobald S."/>
            <person name="Brandl J."/>
            <person name="Frisvad J.C."/>
            <person name="Nielsen K.F."/>
            <person name="Lyhne E.K."/>
            <person name="Kogle M.E."/>
            <person name="Kuo A."/>
            <person name="Riley R."/>
            <person name="Clum A."/>
            <person name="Nolan M."/>
            <person name="Lipzen A."/>
            <person name="Salamov A."/>
            <person name="Henrissat B."/>
            <person name="Wiebenga A."/>
            <person name="De vries R.P."/>
            <person name="Grigoriev I.V."/>
            <person name="Mortensen U.H."/>
            <person name="Andersen M.R."/>
            <person name="Baker S.E."/>
        </authorList>
    </citation>
    <scope>NUCLEOTIDE SEQUENCE [LARGE SCALE GENOMIC DNA]</scope>
    <source>
        <strain evidence="2 3">CBS 101889</strain>
    </source>
</reference>
<dbReference type="Proteomes" id="UP000248961">
    <property type="component" value="Unassembled WGS sequence"/>
</dbReference>
<name>A0A395HN37_ASPHC</name>
<evidence type="ECO:0000256" key="1">
    <source>
        <dbReference type="SAM" id="MobiDB-lite"/>
    </source>
</evidence>
<dbReference type="AlphaFoldDB" id="A0A395HN37"/>
<proteinExistence type="predicted"/>
<evidence type="ECO:0000313" key="3">
    <source>
        <dbReference type="Proteomes" id="UP000248961"/>
    </source>
</evidence>
<gene>
    <name evidence="2" type="ORF">BO97DRAFT_352616</name>
</gene>